<comment type="pathway">
    <text evidence="5">Carbohydrate degradation; glycolysis; D-glyceraldehyde 3-phosphate and glycerone phosphate from D-glucose: step 2/4.</text>
</comment>
<dbReference type="GO" id="GO:0048029">
    <property type="term" value="F:monosaccharide binding"/>
    <property type="evidence" value="ECO:0007669"/>
    <property type="project" value="TreeGrafter"/>
</dbReference>
<dbReference type="Pfam" id="PF00342">
    <property type="entry name" value="PGI"/>
    <property type="match status" value="1"/>
</dbReference>
<dbReference type="UniPathway" id="UPA00109">
    <property type="reaction ID" value="UER00181"/>
</dbReference>
<dbReference type="PRINTS" id="PR00662">
    <property type="entry name" value="G6PISOMERASE"/>
</dbReference>
<proteinExistence type="inferred from homology"/>
<dbReference type="CDD" id="cd05016">
    <property type="entry name" value="SIS_PGI_2"/>
    <property type="match status" value="1"/>
</dbReference>
<dbReference type="OrthoDB" id="5831190at2759"/>
<dbReference type="PANTHER" id="PTHR11469">
    <property type="entry name" value="GLUCOSE-6-PHOSPHATE ISOMERASE"/>
    <property type="match status" value="1"/>
</dbReference>
<dbReference type="GO" id="GO:0097367">
    <property type="term" value="F:carbohydrate derivative binding"/>
    <property type="evidence" value="ECO:0007669"/>
    <property type="project" value="InterPro"/>
</dbReference>
<dbReference type="PROSITE" id="PS00765">
    <property type="entry name" value="P_GLUCOSE_ISOMERASE_1"/>
    <property type="match status" value="1"/>
</dbReference>
<keyword evidence="7" id="KW-1185">Reference proteome</keyword>
<dbReference type="PROSITE" id="PS00174">
    <property type="entry name" value="P_GLUCOSE_ISOMERASE_2"/>
    <property type="match status" value="1"/>
</dbReference>
<dbReference type="GO" id="GO:0004347">
    <property type="term" value="F:glucose-6-phosphate isomerase activity"/>
    <property type="evidence" value="ECO:0007669"/>
    <property type="project" value="UniProtKB-EC"/>
</dbReference>
<keyword evidence="4 5" id="KW-0413">Isomerase</keyword>
<dbReference type="InterPro" id="IPR001672">
    <property type="entry name" value="G6P_Isomerase"/>
</dbReference>
<evidence type="ECO:0000256" key="5">
    <source>
        <dbReference type="RuleBase" id="RU000612"/>
    </source>
</evidence>
<evidence type="ECO:0000313" key="7">
    <source>
        <dbReference type="Proteomes" id="UP000002630"/>
    </source>
</evidence>
<evidence type="ECO:0000256" key="2">
    <source>
        <dbReference type="ARBA" id="ARBA00022432"/>
    </source>
</evidence>
<dbReference type="InterPro" id="IPR018189">
    <property type="entry name" value="Phosphoglucose_isomerase_CS"/>
</dbReference>
<dbReference type="InterPro" id="IPR023096">
    <property type="entry name" value="G6P_Isomerase_C"/>
</dbReference>
<dbReference type="STRING" id="2880.D7G558"/>
<comment type="similarity">
    <text evidence="5">Belongs to the GPI family.</text>
</comment>
<dbReference type="Gene3D" id="1.10.1390.10">
    <property type="match status" value="1"/>
</dbReference>
<dbReference type="AlphaFoldDB" id="D7G558"/>
<evidence type="ECO:0000256" key="4">
    <source>
        <dbReference type="ARBA" id="ARBA00023235"/>
    </source>
</evidence>
<sequence length="305" mass="34289">MGEDPKVAMKHLAACASESASERVTAFGIPKDRLFPLWDWVGGRYSVCSSVGALPLSLKYGFQQFDSFLAGARSMDRHFLHAPLEKNMPVLMGLLGVWNISFMGYKTRTILPYAEALLKFPAHIQQLAMESNGKRVTRKGDKVSYDIGQVDFGEPGTNGQHSFFQLLHMGQVCPAEFIGFIESQNPLHIKGEPICSHDELMANFFAQVNAYHLGQILALYEHRTAVEGFMWDINSFDQWGVELGKSLATDIREKMQRFRSPEQEAPSGLNPSTYRLMSRYLQQSDSLIKKGGNINHRSKVIKKDP</sequence>
<dbReference type="EMBL" id="FN649760">
    <property type="protein sequence ID" value="CBJ33821.1"/>
    <property type="molecule type" value="Genomic_DNA"/>
</dbReference>
<dbReference type="SUPFAM" id="SSF53697">
    <property type="entry name" value="SIS domain"/>
    <property type="match status" value="1"/>
</dbReference>
<dbReference type="eggNOG" id="KOG2446">
    <property type="taxonomic scope" value="Eukaryota"/>
</dbReference>
<gene>
    <name evidence="6" type="ORF">Esi_0626_0005</name>
</gene>
<dbReference type="PROSITE" id="PS51463">
    <property type="entry name" value="P_GLUCOSE_ISOMERASE_3"/>
    <property type="match status" value="1"/>
</dbReference>
<accession>D7G558</accession>
<name>D7G558_ECTSI</name>
<evidence type="ECO:0000256" key="3">
    <source>
        <dbReference type="ARBA" id="ARBA00023152"/>
    </source>
</evidence>
<keyword evidence="3 5" id="KW-0324">Glycolysis</keyword>
<comment type="catalytic activity">
    <reaction evidence="5">
        <text>alpha-D-glucose 6-phosphate = beta-D-fructose 6-phosphate</text>
        <dbReference type="Rhea" id="RHEA:11816"/>
        <dbReference type="ChEBI" id="CHEBI:57634"/>
        <dbReference type="ChEBI" id="CHEBI:58225"/>
        <dbReference type="EC" id="5.3.1.9"/>
    </reaction>
</comment>
<dbReference type="GO" id="GO:0006096">
    <property type="term" value="P:glycolytic process"/>
    <property type="evidence" value="ECO:0007669"/>
    <property type="project" value="UniProtKB-UniPathway"/>
</dbReference>
<keyword evidence="2 5" id="KW-0312">Gluconeogenesis</keyword>
<dbReference type="Gene3D" id="3.40.50.10490">
    <property type="entry name" value="Glucose-6-phosphate isomerase like protein, domain 1"/>
    <property type="match status" value="3"/>
</dbReference>
<reference evidence="6 7" key="1">
    <citation type="journal article" date="2010" name="Nature">
        <title>The Ectocarpus genome and the independent evolution of multicellularity in brown algae.</title>
        <authorList>
            <person name="Cock J.M."/>
            <person name="Sterck L."/>
            <person name="Rouze P."/>
            <person name="Scornet D."/>
            <person name="Allen A.E."/>
            <person name="Amoutzias G."/>
            <person name="Anthouard V."/>
            <person name="Artiguenave F."/>
            <person name="Aury J.M."/>
            <person name="Badger J.H."/>
            <person name="Beszteri B."/>
            <person name="Billiau K."/>
            <person name="Bonnet E."/>
            <person name="Bothwell J.H."/>
            <person name="Bowler C."/>
            <person name="Boyen C."/>
            <person name="Brownlee C."/>
            <person name="Carrano C.J."/>
            <person name="Charrier B."/>
            <person name="Cho G.Y."/>
            <person name="Coelho S.M."/>
            <person name="Collen J."/>
            <person name="Corre E."/>
            <person name="Da Silva C."/>
            <person name="Delage L."/>
            <person name="Delaroque N."/>
            <person name="Dittami S.M."/>
            <person name="Doulbeau S."/>
            <person name="Elias M."/>
            <person name="Farnham G."/>
            <person name="Gachon C.M."/>
            <person name="Gschloessl B."/>
            <person name="Heesch S."/>
            <person name="Jabbari K."/>
            <person name="Jubin C."/>
            <person name="Kawai H."/>
            <person name="Kimura K."/>
            <person name="Kloareg B."/>
            <person name="Kupper F.C."/>
            <person name="Lang D."/>
            <person name="Le Bail A."/>
            <person name="Leblanc C."/>
            <person name="Lerouge P."/>
            <person name="Lohr M."/>
            <person name="Lopez P.J."/>
            <person name="Martens C."/>
            <person name="Maumus F."/>
            <person name="Michel G."/>
            <person name="Miranda-Saavedra D."/>
            <person name="Morales J."/>
            <person name="Moreau H."/>
            <person name="Motomura T."/>
            <person name="Nagasato C."/>
            <person name="Napoli C.A."/>
            <person name="Nelson D.R."/>
            <person name="Nyvall-Collen P."/>
            <person name="Peters A.F."/>
            <person name="Pommier C."/>
            <person name="Potin P."/>
            <person name="Poulain J."/>
            <person name="Quesneville H."/>
            <person name="Read B."/>
            <person name="Rensing S.A."/>
            <person name="Ritter A."/>
            <person name="Rousvoal S."/>
            <person name="Samanta M."/>
            <person name="Samson G."/>
            <person name="Schroeder D.C."/>
            <person name="Segurens B."/>
            <person name="Strittmatter M."/>
            <person name="Tonon T."/>
            <person name="Tregear J.W."/>
            <person name="Valentin K."/>
            <person name="von Dassow P."/>
            <person name="Yamagishi T."/>
            <person name="Van de Peer Y."/>
            <person name="Wincker P."/>
        </authorList>
    </citation>
    <scope>NUCLEOTIDE SEQUENCE [LARGE SCALE GENOMIC DNA]</scope>
    <source>
        <strain evidence="7">Ec32 / CCAP1310/4</strain>
    </source>
</reference>
<evidence type="ECO:0000256" key="1">
    <source>
        <dbReference type="ARBA" id="ARBA00011952"/>
    </source>
</evidence>
<dbReference type="GO" id="GO:0006094">
    <property type="term" value="P:gluconeogenesis"/>
    <property type="evidence" value="ECO:0007669"/>
    <property type="project" value="UniProtKB-KW"/>
</dbReference>
<evidence type="ECO:0000313" key="6">
    <source>
        <dbReference type="EMBL" id="CBJ33821.1"/>
    </source>
</evidence>
<protein>
    <recommendedName>
        <fullName evidence="1 5">Glucose-6-phosphate isomerase</fullName>
        <ecNumber evidence="1 5">5.3.1.9</ecNumber>
    </recommendedName>
</protein>
<dbReference type="InterPro" id="IPR035482">
    <property type="entry name" value="SIS_PGI_2"/>
</dbReference>
<dbReference type="PANTHER" id="PTHR11469:SF1">
    <property type="entry name" value="GLUCOSE-6-PHOSPHATE ISOMERASE"/>
    <property type="match status" value="1"/>
</dbReference>
<dbReference type="Proteomes" id="UP000002630">
    <property type="component" value="Unassembled WGS sequence"/>
</dbReference>
<dbReference type="InterPro" id="IPR046348">
    <property type="entry name" value="SIS_dom_sf"/>
</dbReference>
<dbReference type="EC" id="5.3.1.9" evidence="1 5"/>
<dbReference type="GO" id="GO:0005829">
    <property type="term" value="C:cytosol"/>
    <property type="evidence" value="ECO:0007669"/>
    <property type="project" value="TreeGrafter"/>
</dbReference>
<organism evidence="6 7">
    <name type="scientific">Ectocarpus siliculosus</name>
    <name type="common">Brown alga</name>
    <name type="synonym">Conferva siliculosa</name>
    <dbReference type="NCBI Taxonomy" id="2880"/>
    <lineage>
        <taxon>Eukaryota</taxon>
        <taxon>Sar</taxon>
        <taxon>Stramenopiles</taxon>
        <taxon>Ochrophyta</taxon>
        <taxon>PX clade</taxon>
        <taxon>Phaeophyceae</taxon>
        <taxon>Ectocarpales</taxon>
        <taxon>Ectocarpaceae</taxon>
        <taxon>Ectocarpus</taxon>
    </lineage>
</organism>
<dbReference type="GO" id="GO:0051156">
    <property type="term" value="P:glucose 6-phosphate metabolic process"/>
    <property type="evidence" value="ECO:0007669"/>
    <property type="project" value="TreeGrafter"/>
</dbReference>
<dbReference type="InParanoid" id="D7G558"/>